<sequence length="111" mass="11501">MRTSLLAAVGAAVAVAGLVGFAGTAAAAEAGHPAYIKAPATAYQHADNRSAPIFTNLKPGQQVTALCFTEGQTVDGNHNWFRISLTPDPQGSTGFVHRDAISVSTPDLRHC</sequence>
<evidence type="ECO:0000313" key="3">
    <source>
        <dbReference type="Proteomes" id="UP001597182"/>
    </source>
</evidence>
<gene>
    <name evidence="2" type="ORF">ACFQ34_07035</name>
</gene>
<comment type="caution">
    <text evidence="2">The sequence shown here is derived from an EMBL/GenBank/DDBJ whole genome shotgun (WGS) entry which is preliminary data.</text>
</comment>
<organism evidence="2 3">
    <name type="scientific">Pseudonocardia benzenivorans</name>
    <dbReference type="NCBI Taxonomy" id="228005"/>
    <lineage>
        <taxon>Bacteria</taxon>
        <taxon>Bacillati</taxon>
        <taxon>Actinomycetota</taxon>
        <taxon>Actinomycetes</taxon>
        <taxon>Pseudonocardiales</taxon>
        <taxon>Pseudonocardiaceae</taxon>
        <taxon>Pseudonocardia</taxon>
    </lineage>
</organism>
<name>A0ABW3VE71_9PSEU</name>
<feature type="signal peptide" evidence="1">
    <location>
        <begin position="1"/>
        <end position="27"/>
    </location>
</feature>
<reference evidence="3" key="1">
    <citation type="journal article" date="2019" name="Int. J. Syst. Evol. Microbiol.">
        <title>The Global Catalogue of Microorganisms (GCM) 10K type strain sequencing project: providing services to taxonomists for standard genome sequencing and annotation.</title>
        <authorList>
            <consortium name="The Broad Institute Genomics Platform"/>
            <consortium name="The Broad Institute Genome Sequencing Center for Infectious Disease"/>
            <person name="Wu L."/>
            <person name="Ma J."/>
        </authorList>
    </citation>
    <scope>NUCLEOTIDE SEQUENCE [LARGE SCALE GENOMIC DNA]</scope>
    <source>
        <strain evidence="3">CCUG 49018</strain>
    </source>
</reference>
<protein>
    <recommendedName>
        <fullName evidence="4">SH3 domain-containing protein</fullName>
    </recommendedName>
</protein>
<evidence type="ECO:0000256" key="1">
    <source>
        <dbReference type="SAM" id="SignalP"/>
    </source>
</evidence>
<dbReference type="Proteomes" id="UP001597182">
    <property type="component" value="Unassembled WGS sequence"/>
</dbReference>
<evidence type="ECO:0000313" key="2">
    <source>
        <dbReference type="EMBL" id="MFD1233036.1"/>
    </source>
</evidence>
<accession>A0ABW3VE71</accession>
<proteinExistence type="predicted"/>
<keyword evidence="1" id="KW-0732">Signal</keyword>
<keyword evidence="3" id="KW-1185">Reference proteome</keyword>
<evidence type="ECO:0008006" key="4">
    <source>
        <dbReference type="Google" id="ProtNLM"/>
    </source>
</evidence>
<feature type="chain" id="PRO_5045536521" description="SH3 domain-containing protein" evidence="1">
    <location>
        <begin position="28"/>
        <end position="111"/>
    </location>
</feature>
<dbReference type="EMBL" id="JBHTMB010000049">
    <property type="protein sequence ID" value="MFD1233036.1"/>
    <property type="molecule type" value="Genomic_DNA"/>
</dbReference>
<dbReference type="RefSeq" id="WP_013672952.1">
    <property type="nucleotide sequence ID" value="NZ_BAABKS010000093.1"/>
</dbReference>